<feature type="region of interest" description="Disordered" evidence="5">
    <location>
        <begin position="460"/>
        <end position="487"/>
    </location>
</feature>
<reference evidence="8" key="2">
    <citation type="submission" date="2020-09" db="EMBL/GenBank/DDBJ databases">
        <authorList>
            <person name="Sun Q."/>
            <person name="Ohkuma M."/>
        </authorList>
    </citation>
    <scope>NUCLEOTIDE SEQUENCE</scope>
    <source>
        <strain evidence="8">JCM 18487</strain>
    </source>
</reference>
<feature type="domain" description="CobB/CobQ-like glutamine amidotransferase" evidence="7">
    <location>
        <begin position="293"/>
        <end position="455"/>
    </location>
</feature>
<dbReference type="NCBIfam" id="TIGR00313">
    <property type="entry name" value="cobQ"/>
    <property type="match status" value="1"/>
</dbReference>
<reference evidence="8" key="1">
    <citation type="journal article" date="2014" name="Int. J. Syst. Evol. Microbiol.">
        <title>Complete genome sequence of Corynebacterium casei LMG S-19264T (=DSM 44701T), isolated from a smear-ripened cheese.</title>
        <authorList>
            <consortium name="US DOE Joint Genome Institute (JGI-PGF)"/>
            <person name="Walter F."/>
            <person name="Albersmeier A."/>
            <person name="Kalinowski J."/>
            <person name="Ruckert C."/>
        </authorList>
    </citation>
    <scope>NUCLEOTIDE SEQUENCE</scope>
    <source>
        <strain evidence="8">JCM 18487</strain>
    </source>
</reference>
<comment type="caution">
    <text evidence="8">The sequence shown here is derived from an EMBL/GenBank/DDBJ whole genome shotgun (WGS) entry which is preliminary data.</text>
</comment>
<dbReference type="NCBIfam" id="NF001989">
    <property type="entry name" value="PRK00784.1"/>
    <property type="match status" value="1"/>
</dbReference>
<dbReference type="RefSeq" id="WP_188883285.1">
    <property type="nucleotide sequence ID" value="NZ_BMOY01000051.1"/>
</dbReference>
<dbReference type="CDD" id="cd05389">
    <property type="entry name" value="CobQ_N"/>
    <property type="match status" value="1"/>
</dbReference>
<evidence type="ECO:0000256" key="2">
    <source>
        <dbReference type="ARBA" id="ARBA00022573"/>
    </source>
</evidence>
<dbReference type="InterPro" id="IPR027417">
    <property type="entry name" value="P-loop_NTPase"/>
</dbReference>
<keyword evidence="9" id="KW-1185">Reference proteome</keyword>
<proteinExistence type="inferred from homology"/>
<sequence length="570" mass="60614">MHRSDGKRARALMLVGTASHVGKSVLCTAFCRIFAQDGWRVAPFKAQNMSLNSAVTPSGREIGRAQAVQAEACGILPNEHMNPVLLKPSGGGRTQVVVQGKVYAHLEPGTWRTSPQDALWHAICESYAYLAARYDLIVIEGAGSPVEMNLKARDLANMRTAELADAAVLLVADIDRGGVFAAVVGTLQLLAPEERARVRGIVINRFRGDPAMFADGVRWLEEHTGLPVVGVVPYLADLGIEEEDGQALLPASAAGWKTTSRHAGGSVGRSAWASDLSGRGASAHRAERDRRVRVAVVQLPHISNFTDVDPLFLEPDVDVRFVVRPDDVLAADAVVLPGTKNTLDDLAWLHEQGLADAVRRAAARGAAILGICGGFQMMGQFVCDPLGMESGQREVPGLGLLPCTTEIGPTKRTVLVAGRLGAAWGELWVTGYEIHMGRTAYTAPCAPFARLRSAAEEAAGEAPQATLSAAGGEAPGDESPAARGTAAAEPAYDDGAVADGGRLTGTYIHGILHNDAFRAAWLNRLRARLGLPQRPPAVLVRQARAAAYDRLAAAIRQHVDLKQIDAWLRG</sequence>
<dbReference type="EMBL" id="BMOY01000051">
    <property type="protein sequence ID" value="GGJ13208.1"/>
    <property type="molecule type" value="Genomic_DNA"/>
</dbReference>
<dbReference type="SUPFAM" id="SSF52540">
    <property type="entry name" value="P-loop containing nucleoside triphosphate hydrolases"/>
    <property type="match status" value="1"/>
</dbReference>
<dbReference type="Gene3D" id="3.40.50.880">
    <property type="match status" value="1"/>
</dbReference>
<feature type="active site" evidence="4">
    <location>
        <position position="509"/>
    </location>
</feature>
<dbReference type="CDD" id="cd01750">
    <property type="entry name" value="GATase1_CobQ"/>
    <property type="match status" value="1"/>
</dbReference>
<evidence type="ECO:0000313" key="9">
    <source>
        <dbReference type="Proteomes" id="UP000637695"/>
    </source>
</evidence>
<dbReference type="InterPro" id="IPR004459">
    <property type="entry name" value="CobQ_synth"/>
</dbReference>
<dbReference type="SUPFAM" id="SSF52317">
    <property type="entry name" value="Class I glutamine amidotransferase-like"/>
    <property type="match status" value="1"/>
</dbReference>
<organism evidence="8 9">
    <name type="scientific">Alicyclobacillus cellulosilyticus</name>
    <dbReference type="NCBI Taxonomy" id="1003997"/>
    <lineage>
        <taxon>Bacteria</taxon>
        <taxon>Bacillati</taxon>
        <taxon>Bacillota</taxon>
        <taxon>Bacilli</taxon>
        <taxon>Bacillales</taxon>
        <taxon>Alicyclobacillaceae</taxon>
        <taxon>Alicyclobacillus</taxon>
    </lineage>
</organism>
<feature type="domain" description="CobQ/CobB/MinD/ParA nucleotide binding" evidence="6">
    <location>
        <begin position="13"/>
        <end position="246"/>
    </location>
</feature>
<evidence type="ECO:0000256" key="3">
    <source>
        <dbReference type="ARBA" id="ARBA00022962"/>
    </source>
</evidence>
<gene>
    <name evidence="4 8" type="primary">cobQ</name>
    <name evidence="8" type="ORF">GCM10010885_23130</name>
</gene>
<dbReference type="PANTHER" id="PTHR21343">
    <property type="entry name" value="DETHIOBIOTIN SYNTHETASE"/>
    <property type="match status" value="1"/>
</dbReference>
<protein>
    <recommendedName>
        <fullName evidence="4">Cobyric acid synthase</fullName>
    </recommendedName>
</protein>
<dbReference type="Pfam" id="PF01656">
    <property type="entry name" value="CbiA"/>
    <property type="match status" value="1"/>
</dbReference>
<keyword evidence="3 4" id="KW-0315">Glutamine amidotransferase</keyword>
<dbReference type="HAMAP" id="MF_00028">
    <property type="entry name" value="CobQ"/>
    <property type="match status" value="1"/>
</dbReference>
<dbReference type="GO" id="GO:0009236">
    <property type="term" value="P:cobalamin biosynthetic process"/>
    <property type="evidence" value="ECO:0007669"/>
    <property type="project" value="UniProtKB-UniRule"/>
</dbReference>
<comment type="similarity">
    <text evidence="4">Belongs to the CobB/CobQ family. CobQ subfamily.</text>
</comment>
<evidence type="ECO:0000259" key="7">
    <source>
        <dbReference type="Pfam" id="PF07685"/>
    </source>
</evidence>
<evidence type="ECO:0000256" key="1">
    <source>
        <dbReference type="ARBA" id="ARBA00004953"/>
    </source>
</evidence>
<evidence type="ECO:0000259" key="6">
    <source>
        <dbReference type="Pfam" id="PF01656"/>
    </source>
</evidence>
<comment type="pathway">
    <text evidence="1 4">Cofactor biosynthesis; adenosylcobalamin biosynthesis.</text>
</comment>
<evidence type="ECO:0000256" key="5">
    <source>
        <dbReference type="SAM" id="MobiDB-lite"/>
    </source>
</evidence>
<dbReference type="InterPro" id="IPR033949">
    <property type="entry name" value="CobQ_GATase1"/>
</dbReference>
<dbReference type="InterPro" id="IPR011698">
    <property type="entry name" value="GATase_3"/>
</dbReference>
<dbReference type="InterPro" id="IPR029062">
    <property type="entry name" value="Class_I_gatase-like"/>
</dbReference>
<dbReference type="Proteomes" id="UP000637695">
    <property type="component" value="Unassembled WGS sequence"/>
</dbReference>
<dbReference type="GO" id="GO:0015420">
    <property type="term" value="F:ABC-type vitamin B12 transporter activity"/>
    <property type="evidence" value="ECO:0007669"/>
    <property type="project" value="UniProtKB-UniRule"/>
</dbReference>
<dbReference type="InterPro" id="IPR047045">
    <property type="entry name" value="CobQ_N"/>
</dbReference>
<evidence type="ECO:0000256" key="4">
    <source>
        <dbReference type="HAMAP-Rule" id="MF_00028"/>
    </source>
</evidence>
<dbReference type="Gene3D" id="3.40.50.300">
    <property type="entry name" value="P-loop containing nucleotide triphosphate hydrolases"/>
    <property type="match status" value="1"/>
</dbReference>
<dbReference type="PANTHER" id="PTHR21343:SF1">
    <property type="entry name" value="COBYRIC ACID SYNTHASE"/>
    <property type="match status" value="1"/>
</dbReference>
<dbReference type="Pfam" id="PF07685">
    <property type="entry name" value="GATase_3"/>
    <property type="match status" value="1"/>
</dbReference>
<feature type="active site" description="Nucleophile" evidence="4">
    <location>
        <position position="372"/>
    </location>
</feature>
<keyword evidence="2 4" id="KW-0169">Cobalamin biosynthesis</keyword>
<comment type="function">
    <text evidence="4">Catalyzes amidations at positions B, D, E, and G on adenosylcobyrinic A,C-diamide. NH(2) groups are provided by glutamine, and one molecule of ATP is hydrogenolyzed for each amidation.</text>
</comment>
<dbReference type="AlphaFoldDB" id="A0A917KGS0"/>
<dbReference type="InterPro" id="IPR002586">
    <property type="entry name" value="CobQ/CobB/MinD/ParA_Nub-bd_dom"/>
</dbReference>
<evidence type="ECO:0000313" key="8">
    <source>
        <dbReference type="EMBL" id="GGJ13208.1"/>
    </source>
</evidence>
<accession>A0A917KGS0</accession>
<dbReference type="GO" id="GO:0003824">
    <property type="term" value="F:catalytic activity"/>
    <property type="evidence" value="ECO:0007669"/>
    <property type="project" value="InterPro"/>
</dbReference>
<dbReference type="PROSITE" id="PS51274">
    <property type="entry name" value="GATASE_COBBQ"/>
    <property type="match status" value="1"/>
</dbReference>
<name>A0A917KGS0_9BACL</name>